<evidence type="ECO:0000313" key="3">
    <source>
        <dbReference type="Proteomes" id="UP000533476"/>
    </source>
</evidence>
<protein>
    <submittedName>
        <fullName evidence="2">IS66 family transposase</fullName>
    </submittedName>
</protein>
<dbReference type="EMBL" id="JABBVZ010000219">
    <property type="protein sequence ID" value="NMP25074.1"/>
    <property type="molecule type" value="Genomic_DNA"/>
</dbReference>
<dbReference type="NCBIfam" id="NF033517">
    <property type="entry name" value="transpos_IS66"/>
    <property type="match status" value="1"/>
</dbReference>
<dbReference type="Proteomes" id="UP000533476">
    <property type="component" value="Unassembled WGS sequence"/>
</dbReference>
<gene>
    <name evidence="2" type="ORF">HIJ39_22490</name>
</gene>
<accession>A0A7Y0LAW4</accession>
<dbReference type="InterPro" id="IPR052344">
    <property type="entry name" value="Transposase-related"/>
</dbReference>
<dbReference type="PANTHER" id="PTHR33678">
    <property type="entry name" value="BLL1576 PROTEIN"/>
    <property type="match status" value="1"/>
</dbReference>
<comment type="caution">
    <text evidence="2">The sequence shown here is derived from an EMBL/GenBank/DDBJ whole genome shotgun (WGS) entry which is preliminary data.</text>
</comment>
<reference evidence="2 3" key="1">
    <citation type="submission" date="2020-04" db="EMBL/GenBank/DDBJ databases">
        <authorList>
            <person name="Zhang R."/>
            <person name="Schippers A."/>
        </authorList>
    </citation>
    <scope>NUCLEOTIDE SEQUENCE [LARGE SCALE GENOMIC DNA]</scope>
    <source>
        <strain evidence="2 3">DSM 109850</strain>
    </source>
</reference>
<dbReference type="AlphaFoldDB" id="A0A7Y0LAW4"/>
<dbReference type="Pfam" id="PF03050">
    <property type="entry name" value="DDE_Tnp_IS66"/>
    <property type="match status" value="1"/>
</dbReference>
<dbReference type="InterPro" id="IPR004291">
    <property type="entry name" value="Transposase_IS66_central"/>
</dbReference>
<sequence>GSFASPSVMAYILHQKYTLGLPLYRQEQEWRRLGVPISRQTMANWVVYAAHEWLHPLYQELRRHLLVQDILQADETTVQVLHEDGRAPEAKSYMWLYRTGREGPAIVLYDYQKTRAGSHPQAFLAGFEGYLQVDGYAGYHDLEKVTLIGCFAHARRNDKLAVMASGPSPHHQRRHIMAA</sequence>
<evidence type="ECO:0000313" key="2">
    <source>
        <dbReference type="EMBL" id="NMP25074.1"/>
    </source>
</evidence>
<evidence type="ECO:0000259" key="1">
    <source>
        <dbReference type="Pfam" id="PF03050"/>
    </source>
</evidence>
<feature type="domain" description="Transposase IS66 central" evidence="1">
    <location>
        <begin position="2"/>
        <end position="158"/>
    </location>
</feature>
<keyword evidence="3" id="KW-1185">Reference proteome</keyword>
<dbReference type="PANTHER" id="PTHR33678:SF2">
    <property type="match status" value="1"/>
</dbReference>
<organism evidence="2 3">
    <name type="scientific">Sulfobacillus harzensis</name>
    <dbReference type="NCBI Taxonomy" id="2729629"/>
    <lineage>
        <taxon>Bacteria</taxon>
        <taxon>Bacillati</taxon>
        <taxon>Bacillota</taxon>
        <taxon>Clostridia</taxon>
        <taxon>Eubacteriales</taxon>
        <taxon>Clostridiales Family XVII. Incertae Sedis</taxon>
        <taxon>Sulfobacillus</taxon>
    </lineage>
</organism>
<proteinExistence type="predicted"/>
<name>A0A7Y0LAW4_9FIRM</name>
<feature type="non-terminal residue" evidence="2">
    <location>
        <position position="1"/>
    </location>
</feature>